<gene>
    <name evidence="3" type="ORF">CYCCA115_LOCUS11351</name>
</gene>
<keyword evidence="2" id="KW-0472">Membrane</keyword>
<dbReference type="AlphaFoldDB" id="A0AAD2PU38"/>
<feature type="transmembrane region" description="Helical" evidence="2">
    <location>
        <begin position="63"/>
        <end position="82"/>
    </location>
</feature>
<keyword evidence="2" id="KW-0812">Transmembrane</keyword>
<keyword evidence="2" id="KW-1133">Transmembrane helix</keyword>
<evidence type="ECO:0000313" key="3">
    <source>
        <dbReference type="EMBL" id="CAJ1947873.1"/>
    </source>
</evidence>
<proteinExistence type="predicted"/>
<evidence type="ECO:0000256" key="1">
    <source>
        <dbReference type="SAM" id="MobiDB-lite"/>
    </source>
</evidence>
<sequence length="399" mass="43855">MSNNDNNNNKSSQEIRERQEEMQVLTRFKDVITNKLEKMTNETEDKQKVYKMGEHEKKVMMEMQGMGLFEGIVAGAATFLFLRRGPIWIGRFIAKRRGGGGGGGGSTGTTTNPNVSKNPFDNAAKSNNSNPMNTTTNSSGGYQLSNPFAANNNAAAAANNLNFPRSRNPIIRAIWFTFDATLSLMMAANISLQYTDLKRIRNDLVELPLAEGTSLVSDAFCEDLTRALQKVQRENSPAYQRLVAKYQDGSSKELSPLALYMEGITLFSHNCERRAFRQRELLQEQGNATDFSDFDDNNDVDVDNNNNNNNDNNTTTASDSSTSLSLDVGGGSSSSIITSSQGSIPIPPPGISKDGPRLVRSLPAEGTDSSMVMGKEEEEEEEFTVVFGDDSDSNNWERS</sequence>
<evidence type="ECO:0000256" key="2">
    <source>
        <dbReference type="SAM" id="Phobius"/>
    </source>
</evidence>
<evidence type="ECO:0000313" key="4">
    <source>
        <dbReference type="Proteomes" id="UP001295423"/>
    </source>
</evidence>
<organism evidence="3 4">
    <name type="scientific">Cylindrotheca closterium</name>
    <dbReference type="NCBI Taxonomy" id="2856"/>
    <lineage>
        <taxon>Eukaryota</taxon>
        <taxon>Sar</taxon>
        <taxon>Stramenopiles</taxon>
        <taxon>Ochrophyta</taxon>
        <taxon>Bacillariophyta</taxon>
        <taxon>Bacillariophyceae</taxon>
        <taxon>Bacillariophycidae</taxon>
        <taxon>Bacillariales</taxon>
        <taxon>Bacillariaceae</taxon>
        <taxon>Cylindrotheca</taxon>
    </lineage>
</organism>
<feature type="compositionally biased region" description="Acidic residues" evidence="1">
    <location>
        <begin position="292"/>
        <end position="302"/>
    </location>
</feature>
<accession>A0AAD2PU38</accession>
<name>A0AAD2PU38_9STRA</name>
<comment type="caution">
    <text evidence="3">The sequence shown here is derived from an EMBL/GenBank/DDBJ whole genome shotgun (WGS) entry which is preliminary data.</text>
</comment>
<feature type="region of interest" description="Disordered" evidence="1">
    <location>
        <begin position="98"/>
        <end position="144"/>
    </location>
</feature>
<keyword evidence="4" id="KW-1185">Reference proteome</keyword>
<reference evidence="3" key="1">
    <citation type="submission" date="2023-08" db="EMBL/GenBank/DDBJ databases">
        <authorList>
            <person name="Audoor S."/>
            <person name="Bilcke G."/>
        </authorList>
    </citation>
    <scope>NUCLEOTIDE SEQUENCE</scope>
</reference>
<protein>
    <submittedName>
        <fullName evidence="3">Uncharacterized protein</fullName>
    </submittedName>
</protein>
<feature type="compositionally biased region" description="Low complexity" evidence="1">
    <location>
        <begin position="303"/>
        <end position="344"/>
    </location>
</feature>
<feature type="region of interest" description="Disordered" evidence="1">
    <location>
        <begin position="287"/>
        <end position="399"/>
    </location>
</feature>
<dbReference type="EMBL" id="CAKOGP040001736">
    <property type="protein sequence ID" value="CAJ1947873.1"/>
    <property type="molecule type" value="Genomic_DNA"/>
</dbReference>
<dbReference type="Proteomes" id="UP001295423">
    <property type="component" value="Unassembled WGS sequence"/>
</dbReference>
<feature type="compositionally biased region" description="Low complexity" evidence="1">
    <location>
        <begin position="126"/>
        <end position="139"/>
    </location>
</feature>